<sequence length="155" mass="17528">MDISNQKGKSRRSLLTLREARPELINSARESSSSISCIFPCYRTGHQPEDAVLVKDIGISCEILKGKPPGLNEKSSIEYIFTRRIKAEYSELSVVTSKLTSYTKNMIKNIHSKKNMKFKPSESHVKRGEAPLAEEYLDENGRACLKLRLQSPLNK</sequence>
<name>A0A0C9PNB7_9HYME</name>
<reference evidence="1" key="1">
    <citation type="submission" date="2015-01" db="EMBL/GenBank/DDBJ databases">
        <title>Transcriptome Assembly of Fopius arisanus.</title>
        <authorList>
            <person name="Geib S."/>
        </authorList>
    </citation>
    <scope>NUCLEOTIDE SEQUENCE</scope>
</reference>
<dbReference type="AlphaFoldDB" id="A0A0C9PNB7"/>
<proteinExistence type="predicted"/>
<organism evidence="1">
    <name type="scientific">Fopius arisanus</name>
    <dbReference type="NCBI Taxonomy" id="64838"/>
    <lineage>
        <taxon>Eukaryota</taxon>
        <taxon>Metazoa</taxon>
        <taxon>Ecdysozoa</taxon>
        <taxon>Arthropoda</taxon>
        <taxon>Hexapoda</taxon>
        <taxon>Insecta</taxon>
        <taxon>Pterygota</taxon>
        <taxon>Neoptera</taxon>
        <taxon>Endopterygota</taxon>
        <taxon>Hymenoptera</taxon>
        <taxon>Apocrita</taxon>
        <taxon>Ichneumonoidea</taxon>
        <taxon>Braconidae</taxon>
        <taxon>Opiinae</taxon>
        <taxon>Fopius</taxon>
    </lineage>
</organism>
<gene>
    <name evidence="1" type="primary">Ikbip</name>
    <name evidence="1" type="ORF">g.18429</name>
</gene>
<evidence type="ECO:0000313" key="1">
    <source>
        <dbReference type="EMBL" id="JAG72415.1"/>
    </source>
</evidence>
<protein>
    <submittedName>
        <fullName evidence="1">Ikbip protein</fullName>
    </submittedName>
</protein>
<accession>A0A0C9PNB7</accession>
<dbReference type="EMBL" id="GBYB01002648">
    <property type="protein sequence ID" value="JAG72415.1"/>
    <property type="molecule type" value="Transcribed_RNA"/>
</dbReference>